<dbReference type="SUPFAM" id="SSF103473">
    <property type="entry name" value="MFS general substrate transporter"/>
    <property type="match status" value="1"/>
</dbReference>
<feature type="region of interest" description="Disordered" evidence="5">
    <location>
        <begin position="1"/>
        <end position="36"/>
    </location>
</feature>
<dbReference type="CDD" id="cd17339">
    <property type="entry name" value="MFS_NIMT_CynX_like"/>
    <property type="match status" value="1"/>
</dbReference>
<dbReference type="Gene3D" id="1.20.1250.20">
    <property type="entry name" value="MFS general substrate transporter like domains"/>
    <property type="match status" value="1"/>
</dbReference>
<feature type="compositionally biased region" description="Basic and acidic residues" evidence="5">
    <location>
        <begin position="20"/>
        <end position="36"/>
    </location>
</feature>
<feature type="transmembrane region" description="Helical" evidence="6">
    <location>
        <begin position="43"/>
        <end position="61"/>
    </location>
</feature>
<keyword evidence="4 6" id="KW-0472">Membrane</keyword>
<dbReference type="InterPro" id="IPR052524">
    <property type="entry name" value="MFS_Cyanate_Porter"/>
</dbReference>
<comment type="subcellular location">
    <subcellularLocation>
        <location evidence="1">Cell membrane</location>
        <topology evidence="1">Multi-pass membrane protein</topology>
    </subcellularLocation>
</comment>
<dbReference type="Proteomes" id="UP001501570">
    <property type="component" value="Unassembled WGS sequence"/>
</dbReference>
<feature type="domain" description="Major facilitator superfamily (MFS) profile" evidence="7">
    <location>
        <begin position="42"/>
        <end position="429"/>
    </location>
</feature>
<keyword evidence="3 6" id="KW-1133">Transmembrane helix</keyword>
<keyword evidence="2 6" id="KW-0812">Transmembrane</keyword>
<evidence type="ECO:0000256" key="1">
    <source>
        <dbReference type="ARBA" id="ARBA00004651"/>
    </source>
</evidence>
<dbReference type="PANTHER" id="PTHR23523">
    <property type="match status" value="1"/>
</dbReference>
<proteinExistence type="predicted"/>
<sequence length="452" mass="46198">MSVNVSGGGALTRAAGSRTDAGDRVPDRAEAPGDHRPARRRSLGFLAIGLVLLALNLRPGVVAVSPLLDTIRADTGMSTSMAGLLTTLPVLCFGLLAPIAPRLGRRFGVNPVLLVMMMLLAAGTALRLLSPTATLLIGTVVVGAAIAVANVLLPGVIKQEFRSRVGLMSGVYSMSLFGGAALAAGATLPIANATNLGWRPALGIWGLLAVLATLVWLPQLRHRPARGGAGTGPAAAGDVADRVVRGMWTHPVAWLVAFYFAAQALVFYSSAAWLPTILSNAGMSSGTAGWMLSFSSLTAVVGAFFTPMLAARRLRPGVLVLSSALLTMVAFAGLLVAPGSDTYLWMTLMGVGQGAGLSLSVLFIVLRAPDARHAAQLSSMAQCSGYILSAVGPLALGALHQATGGWALPLAVLIVLGAPTVFFGLGAARERYASHEVTATATGLGRGAASDA</sequence>
<evidence type="ECO:0000256" key="4">
    <source>
        <dbReference type="ARBA" id="ARBA00023136"/>
    </source>
</evidence>
<feature type="compositionally biased region" description="Gly residues" evidence="5">
    <location>
        <begin position="1"/>
        <end position="10"/>
    </location>
</feature>
<evidence type="ECO:0000256" key="3">
    <source>
        <dbReference type="ARBA" id="ARBA00022989"/>
    </source>
</evidence>
<dbReference type="Pfam" id="PF07690">
    <property type="entry name" value="MFS_1"/>
    <property type="match status" value="1"/>
</dbReference>
<feature type="transmembrane region" description="Helical" evidence="6">
    <location>
        <begin position="135"/>
        <end position="157"/>
    </location>
</feature>
<feature type="transmembrane region" description="Helical" evidence="6">
    <location>
        <begin position="169"/>
        <end position="191"/>
    </location>
</feature>
<reference evidence="9" key="1">
    <citation type="journal article" date="2019" name="Int. J. Syst. Evol. Microbiol.">
        <title>The Global Catalogue of Microorganisms (GCM) 10K type strain sequencing project: providing services to taxonomists for standard genome sequencing and annotation.</title>
        <authorList>
            <consortium name="The Broad Institute Genomics Platform"/>
            <consortium name="The Broad Institute Genome Sequencing Center for Infectious Disease"/>
            <person name="Wu L."/>
            <person name="Ma J."/>
        </authorList>
    </citation>
    <scope>NUCLEOTIDE SEQUENCE [LARGE SCALE GENOMIC DNA]</scope>
    <source>
        <strain evidence="9">JCM 18304</strain>
    </source>
</reference>
<feature type="transmembrane region" description="Helical" evidence="6">
    <location>
        <begin position="112"/>
        <end position="129"/>
    </location>
</feature>
<feature type="transmembrane region" description="Helical" evidence="6">
    <location>
        <begin position="343"/>
        <end position="365"/>
    </location>
</feature>
<keyword evidence="9" id="KW-1185">Reference proteome</keyword>
<dbReference type="PROSITE" id="PS50850">
    <property type="entry name" value="MFS"/>
    <property type="match status" value="1"/>
</dbReference>
<dbReference type="InterPro" id="IPR011701">
    <property type="entry name" value="MFS"/>
</dbReference>
<dbReference type="PANTHER" id="PTHR23523:SF2">
    <property type="entry name" value="2-NITROIMIDAZOLE TRANSPORTER"/>
    <property type="match status" value="1"/>
</dbReference>
<feature type="transmembrane region" description="Helical" evidence="6">
    <location>
        <begin position="287"/>
        <end position="306"/>
    </location>
</feature>
<evidence type="ECO:0000313" key="8">
    <source>
        <dbReference type="EMBL" id="GAA5193853.1"/>
    </source>
</evidence>
<feature type="transmembrane region" description="Helical" evidence="6">
    <location>
        <begin position="406"/>
        <end position="425"/>
    </location>
</feature>
<feature type="transmembrane region" description="Helical" evidence="6">
    <location>
        <begin position="377"/>
        <end position="400"/>
    </location>
</feature>
<dbReference type="EMBL" id="BAABJQ010000020">
    <property type="protein sequence ID" value="GAA5193853.1"/>
    <property type="molecule type" value="Genomic_DNA"/>
</dbReference>
<feature type="transmembrane region" description="Helical" evidence="6">
    <location>
        <begin position="81"/>
        <end position="100"/>
    </location>
</feature>
<comment type="caution">
    <text evidence="8">The sequence shown here is derived from an EMBL/GenBank/DDBJ whole genome shotgun (WGS) entry which is preliminary data.</text>
</comment>
<evidence type="ECO:0000256" key="6">
    <source>
        <dbReference type="SAM" id="Phobius"/>
    </source>
</evidence>
<dbReference type="InterPro" id="IPR036259">
    <property type="entry name" value="MFS_trans_sf"/>
</dbReference>
<evidence type="ECO:0000256" key="5">
    <source>
        <dbReference type="SAM" id="MobiDB-lite"/>
    </source>
</evidence>
<organism evidence="8 9">
    <name type="scientific">Rugosimonospora acidiphila</name>
    <dbReference type="NCBI Taxonomy" id="556531"/>
    <lineage>
        <taxon>Bacteria</taxon>
        <taxon>Bacillati</taxon>
        <taxon>Actinomycetota</taxon>
        <taxon>Actinomycetes</taxon>
        <taxon>Micromonosporales</taxon>
        <taxon>Micromonosporaceae</taxon>
        <taxon>Rugosimonospora</taxon>
    </lineage>
</organism>
<feature type="transmembrane region" description="Helical" evidence="6">
    <location>
        <begin position="318"/>
        <end position="337"/>
    </location>
</feature>
<feature type="transmembrane region" description="Helical" evidence="6">
    <location>
        <begin position="252"/>
        <end position="275"/>
    </location>
</feature>
<dbReference type="RefSeq" id="WP_345634696.1">
    <property type="nucleotide sequence ID" value="NZ_BAABJQ010000020.1"/>
</dbReference>
<accession>A0ABP9SDB7</accession>
<evidence type="ECO:0000256" key="2">
    <source>
        <dbReference type="ARBA" id="ARBA00022692"/>
    </source>
</evidence>
<evidence type="ECO:0000259" key="7">
    <source>
        <dbReference type="PROSITE" id="PS50850"/>
    </source>
</evidence>
<feature type="transmembrane region" description="Helical" evidence="6">
    <location>
        <begin position="197"/>
        <end position="217"/>
    </location>
</feature>
<gene>
    <name evidence="8" type="ORF">GCM10023322_56780</name>
</gene>
<evidence type="ECO:0000313" key="9">
    <source>
        <dbReference type="Proteomes" id="UP001501570"/>
    </source>
</evidence>
<name>A0ABP9SDB7_9ACTN</name>
<protein>
    <submittedName>
        <fullName evidence="8">MFS transporter</fullName>
    </submittedName>
</protein>
<dbReference type="InterPro" id="IPR020846">
    <property type="entry name" value="MFS_dom"/>
</dbReference>